<protein>
    <submittedName>
        <fullName evidence="3">Uncharacterized protein</fullName>
    </submittedName>
</protein>
<feature type="chain" id="PRO_5034760164" evidence="2">
    <location>
        <begin position="21"/>
        <end position="288"/>
    </location>
</feature>
<feature type="signal peptide" evidence="2">
    <location>
        <begin position="1"/>
        <end position="20"/>
    </location>
</feature>
<accession>A0A8H5D8G6</accession>
<gene>
    <name evidence="3" type="ORF">D9758_006354</name>
</gene>
<evidence type="ECO:0000313" key="4">
    <source>
        <dbReference type="Proteomes" id="UP000559256"/>
    </source>
</evidence>
<comment type="caution">
    <text evidence="3">The sequence shown here is derived from an EMBL/GenBank/DDBJ whole genome shotgun (WGS) entry which is preliminary data.</text>
</comment>
<organism evidence="3 4">
    <name type="scientific">Tetrapyrgos nigripes</name>
    <dbReference type="NCBI Taxonomy" id="182062"/>
    <lineage>
        <taxon>Eukaryota</taxon>
        <taxon>Fungi</taxon>
        <taxon>Dikarya</taxon>
        <taxon>Basidiomycota</taxon>
        <taxon>Agaricomycotina</taxon>
        <taxon>Agaricomycetes</taxon>
        <taxon>Agaricomycetidae</taxon>
        <taxon>Agaricales</taxon>
        <taxon>Marasmiineae</taxon>
        <taxon>Marasmiaceae</taxon>
        <taxon>Tetrapyrgos</taxon>
    </lineage>
</organism>
<evidence type="ECO:0000313" key="3">
    <source>
        <dbReference type="EMBL" id="KAF5355490.1"/>
    </source>
</evidence>
<feature type="compositionally biased region" description="Low complexity" evidence="1">
    <location>
        <begin position="77"/>
        <end position="91"/>
    </location>
</feature>
<name>A0A8H5D8G6_9AGAR</name>
<keyword evidence="4" id="KW-1185">Reference proteome</keyword>
<dbReference type="Proteomes" id="UP000559256">
    <property type="component" value="Unassembled WGS sequence"/>
</dbReference>
<dbReference type="EMBL" id="JAACJM010000056">
    <property type="protein sequence ID" value="KAF5355490.1"/>
    <property type="molecule type" value="Genomic_DNA"/>
</dbReference>
<feature type="compositionally biased region" description="Low complexity" evidence="1">
    <location>
        <begin position="213"/>
        <end position="230"/>
    </location>
</feature>
<feature type="compositionally biased region" description="Polar residues" evidence="1">
    <location>
        <begin position="198"/>
        <end position="211"/>
    </location>
</feature>
<feature type="compositionally biased region" description="Low complexity" evidence="1">
    <location>
        <begin position="98"/>
        <end position="119"/>
    </location>
</feature>
<dbReference type="AlphaFoldDB" id="A0A8H5D8G6"/>
<feature type="compositionally biased region" description="Polar residues" evidence="1">
    <location>
        <begin position="34"/>
        <end position="61"/>
    </location>
</feature>
<keyword evidence="2" id="KW-0732">Signal</keyword>
<evidence type="ECO:0000256" key="1">
    <source>
        <dbReference type="SAM" id="MobiDB-lite"/>
    </source>
</evidence>
<reference evidence="3 4" key="1">
    <citation type="journal article" date="2020" name="ISME J.">
        <title>Uncovering the hidden diversity of litter-decomposition mechanisms in mushroom-forming fungi.</title>
        <authorList>
            <person name="Floudas D."/>
            <person name="Bentzer J."/>
            <person name="Ahren D."/>
            <person name="Johansson T."/>
            <person name="Persson P."/>
            <person name="Tunlid A."/>
        </authorList>
    </citation>
    <scope>NUCLEOTIDE SEQUENCE [LARGE SCALE GENOMIC DNA]</scope>
    <source>
        <strain evidence="3 4">CBS 291.85</strain>
    </source>
</reference>
<feature type="region of interest" description="Disordered" evidence="1">
    <location>
        <begin position="198"/>
        <end position="250"/>
    </location>
</feature>
<sequence length="288" mass="30875">MRFILFLSVLCLSAATNVSGKIRVRLPREDVSNKHPTSHSSTAFTRNIDFSSSHPALSNPASRKRDLPPPVLGESGPAAAFAASAPTSSAPVRRDAAPTDADNSTDTSSNDSSSPLDLLFSGSDADSQPAAIPAVAPAKRDNASVDILHVETPASPSSGPVPDGVTRRQLDGVQSSDPDQAASVTLLWGRQFRNADYSTNKASDSSINDQQDSPKSTESTTKPSSSNESSQAQMVKREANLYPEQPGRRLPRAAVKRRFKTMQTAPVQPGRYEDHQTRRMIRVRTIVA</sequence>
<feature type="region of interest" description="Disordered" evidence="1">
    <location>
        <begin position="31"/>
        <end position="138"/>
    </location>
</feature>
<evidence type="ECO:0000256" key="2">
    <source>
        <dbReference type="SAM" id="SignalP"/>
    </source>
</evidence>
<proteinExistence type="predicted"/>
<feature type="region of interest" description="Disordered" evidence="1">
    <location>
        <begin position="151"/>
        <end position="180"/>
    </location>
</feature>